<dbReference type="AlphaFoldDB" id="A0AA43TZT1"/>
<dbReference type="Proteomes" id="UP001161017">
    <property type="component" value="Unassembled WGS sequence"/>
</dbReference>
<keyword evidence="4" id="KW-0378">Hydrolase</keyword>
<feature type="transmembrane region" description="Helical" evidence="8">
    <location>
        <begin position="325"/>
        <end position="345"/>
    </location>
</feature>
<accession>A0AA43TZT1</accession>
<evidence type="ECO:0008006" key="11">
    <source>
        <dbReference type="Google" id="ProtNLM"/>
    </source>
</evidence>
<keyword evidence="6 8" id="KW-0472">Membrane</keyword>
<feature type="region of interest" description="Disordered" evidence="7">
    <location>
        <begin position="86"/>
        <end position="107"/>
    </location>
</feature>
<comment type="caution">
    <text evidence="9">The sequence shown here is derived from an EMBL/GenBank/DDBJ whole genome shotgun (WGS) entry which is preliminary data.</text>
</comment>
<dbReference type="PANTHER" id="PTHR43731">
    <property type="entry name" value="RHOMBOID PROTEASE"/>
    <property type="match status" value="1"/>
</dbReference>
<organism evidence="9 10">
    <name type="scientific">Ramalina farinacea</name>
    <dbReference type="NCBI Taxonomy" id="258253"/>
    <lineage>
        <taxon>Eukaryota</taxon>
        <taxon>Fungi</taxon>
        <taxon>Dikarya</taxon>
        <taxon>Ascomycota</taxon>
        <taxon>Pezizomycotina</taxon>
        <taxon>Lecanoromycetes</taxon>
        <taxon>OSLEUM clade</taxon>
        <taxon>Lecanoromycetidae</taxon>
        <taxon>Lecanorales</taxon>
        <taxon>Lecanorineae</taxon>
        <taxon>Ramalinaceae</taxon>
        <taxon>Ramalina</taxon>
    </lineage>
</organism>
<evidence type="ECO:0000256" key="4">
    <source>
        <dbReference type="ARBA" id="ARBA00022801"/>
    </source>
</evidence>
<evidence type="ECO:0000256" key="7">
    <source>
        <dbReference type="SAM" id="MobiDB-lite"/>
    </source>
</evidence>
<comment type="similarity">
    <text evidence="2">Belongs to the peptidase S54 family.</text>
</comment>
<protein>
    <recommendedName>
        <fullName evidence="11">Peptidase S54 rhomboid domain-containing protein</fullName>
    </recommendedName>
</protein>
<evidence type="ECO:0000256" key="1">
    <source>
        <dbReference type="ARBA" id="ARBA00004141"/>
    </source>
</evidence>
<evidence type="ECO:0000256" key="3">
    <source>
        <dbReference type="ARBA" id="ARBA00022692"/>
    </source>
</evidence>
<reference evidence="9" key="1">
    <citation type="journal article" date="2023" name="Genome Biol. Evol.">
        <title>First Whole Genome Sequence and Flow Cytometry Genome Size Data for the Lichen-Forming Fungus Ramalina farinacea (Ascomycota).</title>
        <authorList>
            <person name="Llewellyn T."/>
            <person name="Mian S."/>
            <person name="Hill R."/>
            <person name="Leitch I.J."/>
            <person name="Gaya E."/>
        </authorList>
    </citation>
    <scope>NUCLEOTIDE SEQUENCE</scope>
    <source>
        <strain evidence="9">LIQ254RAFAR</strain>
    </source>
</reference>
<keyword evidence="3 8" id="KW-0812">Transmembrane</keyword>
<comment type="subcellular location">
    <subcellularLocation>
        <location evidence="1">Membrane</location>
        <topology evidence="1">Multi-pass membrane protein</topology>
    </subcellularLocation>
</comment>
<dbReference type="GO" id="GO:0006465">
    <property type="term" value="P:signal peptide processing"/>
    <property type="evidence" value="ECO:0007669"/>
    <property type="project" value="TreeGrafter"/>
</dbReference>
<proteinExistence type="inferred from homology"/>
<dbReference type="EMBL" id="JAPUFD010000012">
    <property type="protein sequence ID" value="MDI1490577.1"/>
    <property type="molecule type" value="Genomic_DNA"/>
</dbReference>
<keyword evidence="5 8" id="KW-1133">Transmembrane helix</keyword>
<dbReference type="PANTHER" id="PTHR43731:SF14">
    <property type="entry name" value="PRESENILIN-ASSOCIATED RHOMBOID-LIKE PROTEIN, MITOCHONDRIAL"/>
    <property type="match status" value="1"/>
</dbReference>
<dbReference type="SUPFAM" id="SSF144091">
    <property type="entry name" value="Rhomboid-like"/>
    <property type="match status" value="1"/>
</dbReference>
<evidence type="ECO:0000256" key="8">
    <source>
        <dbReference type="SAM" id="Phobius"/>
    </source>
</evidence>
<dbReference type="InterPro" id="IPR035952">
    <property type="entry name" value="Rhomboid-like_sf"/>
</dbReference>
<feature type="region of interest" description="Disordered" evidence="7">
    <location>
        <begin position="209"/>
        <end position="244"/>
    </location>
</feature>
<evidence type="ECO:0000313" key="10">
    <source>
        <dbReference type="Proteomes" id="UP001161017"/>
    </source>
</evidence>
<evidence type="ECO:0000256" key="5">
    <source>
        <dbReference type="ARBA" id="ARBA00022989"/>
    </source>
</evidence>
<evidence type="ECO:0000256" key="6">
    <source>
        <dbReference type="ARBA" id="ARBA00023136"/>
    </source>
</evidence>
<feature type="transmembrane region" description="Helical" evidence="8">
    <location>
        <begin position="285"/>
        <end position="305"/>
    </location>
</feature>
<feature type="compositionally biased region" description="Basic and acidic residues" evidence="7">
    <location>
        <begin position="209"/>
        <end position="232"/>
    </location>
</feature>
<keyword evidence="10" id="KW-1185">Reference proteome</keyword>
<name>A0AA43TZT1_9LECA</name>
<dbReference type="InterPro" id="IPR050925">
    <property type="entry name" value="Rhomboid_protease_S54"/>
</dbReference>
<evidence type="ECO:0000256" key="2">
    <source>
        <dbReference type="ARBA" id="ARBA00009045"/>
    </source>
</evidence>
<gene>
    <name evidence="9" type="ORF">OHK93_001781</name>
</gene>
<evidence type="ECO:0000313" key="9">
    <source>
        <dbReference type="EMBL" id="MDI1490577.1"/>
    </source>
</evidence>
<sequence>MSSAVKSCWQPFQFGSYSSGNAQTLLKIFTRRLVGSSKPPWQTPVQRQIHHATSRKPPPTSAFLTPGKHSQAFYRPFHHSSFHLARRSSQTRNAGGDEAKNSSNEVKEAFNLPQRRIDIIFGKRLSQDEGNELLSELQMHRLRGTPDAKVDFGPDAVASGLRYLRARYPMDEDAAIIARVDKELDHQFRAPQTNVDYSPYGQSKIMRIREENEKRFDREEKRRKANEEKERLTAPASNGSRELIATPRTLRNLARGKERTGEVAEWVKEYRRNATQTEMPTMSTFARLFPSGVFTVGVVLLSLWLAQNYIPPGQRARMFPDTPPAAATLLGLVAINLAVFILWRLPPMWAFMNQYFIVVPLRPRAASMFLAEISHQQVMHLVVNMGMIWFVGGRRKPTSTLMNERASLT</sequence>
<dbReference type="Gene3D" id="1.20.1540.10">
    <property type="entry name" value="Rhomboid-like"/>
    <property type="match status" value="1"/>
</dbReference>
<feature type="compositionally biased region" description="Basic and acidic residues" evidence="7">
    <location>
        <begin position="95"/>
        <end position="107"/>
    </location>
</feature>
<dbReference type="GO" id="GO:0004252">
    <property type="term" value="F:serine-type endopeptidase activity"/>
    <property type="evidence" value="ECO:0007669"/>
    <property type="project" value="TreeGrafter"/>
</dbReference>
<dbReference type="GO" id="GO:0016020">
    <property type="term" value="C:membrane"/>
    <property type="evidence" value="ECO:0007669"/>
    <property type="project" value="UniProtKB-SubCell"/>
</dbReference>